<organism evidence="1 2">
    <name type="scientific">Amanita thiersii Skay4041</name>
    <dbReference type="NCBI Taxonomy" id="703135"/>
    <lineage>
        <taxon>Eukaryota</taxon>
        <taxon>Fungi</taxon>
        <taxon>Dikarya</taxon>
        <taxon>Basidiomycota</taxon>
        <taxon>Agaricomycotina</taxon>
        <taxon>Agaricomycetes</taxon>
        <taxon>Agaricomycetidae</taxon>
        <taxon>Agaricales</taxon>
        <taxon>Pluteineae</taxon>
        <taxon>Amanitaceae</taxon>
        <taxon>Amanita</taxon>
    </lineage>
</organism>
<gene>
    <name evidence="1" type="ORF">AMATHDRAFT_10502</name>
</gene>
<evidence type="ECO:0008006" key="3">
    <source>
        <dbReference type="Google" id="ProtNLM"/>
    </source>
</evidence>
<accession>A0A2A9NAZ1</accession>
<dbReference type="AlphaFoldDB" id="A0A2A9NAZ1"/>
<protein>
    <recommendedName>
        <fullName evidence="3">Reverse transcriptase Ty1/copia-type domain-containing protein</fullName>
    </recommendedName>
</protein>
<evidence type="ECO:0000313" key="1">
    <source>
        <dbReference type="EMBL" id="PFH44890.1"/>
    </source>
</evidence>
<dbReference type="OrthoDB" id="3344688at2759"/>
<dbReference type="EMBL" id="KZ302729">
    <property type="protein sequence ID" value="PFH44890.1"/>
    <property type="molecule type" value="Genomic_DNA"/>
</dbReference>
<reference evidence="1 2" key="1">
    <citation type="submission" date="2014-02" db="EMBL/GenBank/DDBJ databases">
        <title>Transposable element dynamics among asymbiotic and ectomycorrhizal Amanita fungi.</title>
        <authorList>
            <consortium name="DOE Joint Genome Institute"/>
            <person name="Hess J."/>
            <person name="Skrede I."/>
            <person name="Wolfe B."/>
            <person name="LaButti K."/>
            <person name="Ohm R.A."/>
            <person name="Grigoriev I.V."/>
            <person name="Pringle A."/>
        </authorList>
    </citation>
    <scope>NUCLEOTIDE SEQUENCE [LARGE SCALE GENOMIC DNA]</scope>
    <source>
        <strain evidence="1 2">SKay4041</strain>
    </source>
</reference>
<proteinExistence type="predicted"/>
<evidence type="ECO:0000313" key="2">
    <source>
        <dbReference type="Proteomes" id="UP000242287"/>
    </source>
</evidence>
<dbReference type="Proteomes" id="UP000242287">
    <property type="component" value="Unassembled WGS sequence"/>
</dbReference>
<name>A0A2A9NAZ1_9AGAR</name>
<keyword evidence="2" id="KW-1185">Reference proteome</keyword>
<sequence length="115" mass="12375">MPSKRSALKVQHLSTLTPNFDVSTLSTPLTIALGYSGPQASLLITSSSYSMCLSDTTRQLIWFQLLFKELSFDIPTISLCGDNQGAIFLASNPALKPKLLCPPTFIAQGSTPKAL</sequence>